<reference evidence="1 2" key="1">
    <citation type="submission" date="2007-03" db="EMBL/GenBank/DDBJ databases">
        <authorList>
            <person name="Fulton L."/>
            <person name="Clifton S."/>
            <person name="Fulton B."/>
            <person name="Xu J."/>
            <person name="Minx P."/>
            <person name="Pepin K.H."/>
            <person name="Johnson M."/>
            <person name="Thiruvilangam P."/>
            <person name="Bhonagiri V."/>
            <person name="Nash W.E."/>
            <person name="Mardis E.R."/>
            <person name="Wilson R.K."/>
        </authorList>
    </citation>
    <scope>NUCLEOTIDE SEQUENCE [LARGE SCALE GENOMIC DNA]</scope>
    <source>
        <strain evidence="1 2">ATCC 27560</strain>
    </source>
</reference>
<proteinExistence type="predicted"/>
<evidence type="ECO:0000313" key="1">
    <source>
        <dbReference type="EMBL" id="EDM52010.1"/>
    </source>
</evidence>
<evidence type="ECO:0000313" key="2">
    <source>
        <dbReference type="Proteomes" id="UP000006000"/>
    </source>
</evidence>
<dbReference type="EMBL" id="AAVL02000029">
    <property type="protein sequence ID" value="EDM52010.1"/>
    <property type="molecule type" value="Genomic_DNA"/>
</dbReference>
<name>A5Z4W0_9FIRM</name>
<dbReference type="Proteomes" id="UP000006000">
    <property type="component" value="Unassembled WGS sequence"/>
</dbReference>
<organism evidence="1 2">
    <name type="scientific">Eubacterium ventriosum ATCC 27560</name>
    <dbReference type="NCBI Taxonomy" id="411463"/>
    <lineage>
        <taxon>Bacteria</taxon>
        <taxon>Bacillati</taxon>
        <taxon>Bacillota</taxon>
        <taxon>Clostridia</taxon>
        <taxon>Eubacteriales</taxon>
        <taxon>Eubacteriaceae</taxon>
        <taxon>Eubacterium</taxon>
    </lineage>
</organism>
<gene>
    <name evidence="1" type="ORF">EUBVEN_00737</name>
</gene>
<sequence>MFKGFCCLIDLNFSMFQKRLDDRSRAFLFLQMIDHPFALIREVCRHIFQHIGKVTHKAPAAIRQLPVFIKLKPITFATQIGIISGDFAAHQCVRFLPDGAGHLVSVKFL</sequence>
<accession>A5Z4W0</accession>
<comment type="caution">
    <text evidence="1">The sequence shown here is derived from an EMBL/GenBank/DDBJ whole genome shotgun (WGS) entry which is preliminary data.</text>
</comment>
<dbReference type="HOGENOM" id="CLU_2179923_0_0_9"/>
<dbReference type="AlphaFoldDB" id="A5Z4W0"/>
<reference evidence="1 2" key="2">
    <citation type="submission" date="2007-04" db="EMBL/GenBank/DDBJ databases">
        <title>Draft genome sequence of Eubacterium ventriosum (ATCC 27560).</title>
        <authorList>
            <person name="Sudarsanam P."/>
            <person name="Ley R."/>
            <person name="Guruge J."/>
            <person name="Turnbaugh P.J."/>
            <person name="Mahowald M."/>
            <person name="Liep D."/>
            <person name="Gordon J."/>
        </authorList>
    </citation>
    <scope>NUCLEOTIDE SEQUENCE [LARGE SCALE GENOMIC DNA]</scope>
    <source>
        <strain evidence="1 2">ATCC 27560</strain>
    </source>
</reference>
<protein>
    <submittedName>
        <fullName evidence="1">Uncharacterized protein</fullName>
    </submittedName>
</protein>